<dbReference type="InterPro" id="IPR011009">
    <property type="entry name" value="Kinase-like_dom_sf"/>
</dbReference>
<dbReference type="Gene3D" id="1.10.510.10">
    <property type="entry name" value="Transferase(Phosphotransferase) domain 1"/>
    <property type="match status" value="1"/>
</dbReference>
<proteinExistence type="predicted"/>
<feature type="compositionally biased region" description="Basic residues" evidence="1">
    <location>
        <begin position="294"/>
        <end position="309"/>
    </location>
</feature>
<dbReference type="OrthoDB" id="2156052at2759"/>
<comment type="caution">
    <text evidence="3">The sequence shown here is derived from an EMBL/GenBank/DDBJ whole genome shotgun (WGS) entry which is preliminary data.</text>
</comment>
<dbReference type="Gene3D" id="3.30.200.20">
    <property type="entry name" value="Phosphorylase Kinase, domain 1"/>
    <property type="match status" value="1"/>
</dbReference>
<sequence>MIYTSSIMNETANQLLSRVVPDCAWIPPRQRASSIPAYPLFPEVVRQWRFFFRSVNRHINNANNIPGGQFPVFATEAVSLSVEDDAKYRLHYNVLVPVNALLGTQGAVFRATCIGLLGTPDFILCTNNSTIAKMPVEMKTRHNLNLGDHDLWEIYRHADRAPIMGTDPNFRFKKRILSQVFGEMACNGFHYGILSNYTDTYFLQRLETEPKNLYVSHVVHPNSVNPTLRECFQYISYLAINDQVGRRLSRVLEDLNSSNDDSSDDDDADDSNNSSDDDYVPSDNDDSDNDYSSKKRKSSSKQIGSRKRVASTASSSKGITTIGEYIGGGTFGNVFSGYYDNQAVAWKTCDTYKKKEEMKTLKHEAHVYSILRECQGHAIPRLHYKGYVYGGFLFALALQLIEGAHHVNPKRLTKEEKKLIVNQLKLIHNCGVLHNDISEQNILYEPKSRHYFFIDFGLSEIVGSESPKLRLEERRLKRFLQL</sequence>
<dbReference type="AlphaFoldDB" id="A0A8H3LW91"/>
<dbReference type="PROSITE" id="PS50011">
    <property type="entry name" value="PROTEIN_KINASE_DOM"/>
    <property type="match status" value="1"/>
</dbReference>
<dbReference type="GO" id="GO:0005524">
    <property type="term" value="F:ATP binding"/>
    <property type="evidence" value="ECO:0007669"/>
    <property type="project" value="InterPro"/>
</dbReference>
<keyword evidence="3" id="KW-0808">Transferase</keyword>
<feature type="domain" description="Protein kinase" evidence="2">
    <location>
        <begin position="320"/>
        <end position="482"/>
    </location>
</feature>
<dbReference type="Proteomes" id="UP000615446">
    <property type="component" value="Unassembled WGS sequence"/>
</dbReference>
<dbReference type="SUPFAM" id="SSF56112">
    <property type="entry name" value="Protein kinase-like (PK-like)"/>
    <property type="match status" value="1"/>
</dbReference>
<dbReference type="InterPro" id="IPR008266">
    <property type="entry name" value="Tyr_kinase_AS"/>
</dbReference>
<organism evidence="3 4">
    <name type="scientific">Rhizophagus clarus</name>
    <dbReference type="NCBI Taxonomy" id="94130"/>
    <lineage>
        <taxon>Eukaryota</taxon>
        <taxon>Fungi</taxon>
        <taxon>Fungi incertae sedis</taxon>
        <taxon>Mucoromycota</taxon>
        <taxon>Glomeromycotina</taxon>
        <taxon>Glomeromycetes</taxon>
        <taxon>Glomerales</taxon>
        <taxon>Glomeraceae</taxon>
        <taxon>Rhizophagus</taxon>
    </lineage>
</organism>
<dbReference type="PANTHER" id="PTHR37171:SF1">
    <property type="entry name" value="SERINE_THREONINE-PROTEIN KINASE YRZF-RELATED"/>
    <property type="match status" value="1"/>
</dbReference>
<evidence type="ECO:0000259" key="2">
    <source>
        <dbReference type="PROSITE" id="PS50011"/>
    </source>
</evidence>
<dbReference type="PROSITE" id="PS00109">
    <property type="entry name" value="PROTEIN_KINASE_TYR"/>
    <property type="match status" value="1"/>
</dbReference>
<feature type="region of interest" description="Disordered" evidence="1">
    <location>
        <begin position="255"/>
        <end position="310"/>
    </location>
</feature>
<evidence type="ECO:0000313" key="3">
    <source>
        <dbReference type="EMBL" id="GES94127.1"/>
    </source>
</evidence>
<dbReference type="InterPro" id="IPR052396">
    <property type="entry name" value="Meiotic_Drive_Suppr_Kinase"/>
</dbReference>
<keyword evidence="3" id="KW-0418">Kinase</keyword>
<accession>A0A8H3LW91</accession>
<dbReference type="PANTHER" id="PTHR37171">
    <property type="entry name" value="SERINE/THREONINE-PROTEIN KINASE YRZF-RELATED"/>
    <property type="match status" value="1"/>
</dbReference>
<evidence type="ECO:0000313" key="4">
    <source>
        <dbReference type="Proteomes" id="UP000615446"/>
    </source>
</evidence>
<evidence type="ECO:0000256" key="1">
    <source>
        <dbReference type="SAM" id="MobiDB-lite"/>
    </source>
</evidence>
<gene>
    <name evidence="3" type="ORF">RCL2_002086500</name>
</gene>
<reference evidence="3" key="1">
    <citation type="submission" date="2019-10" db="EMBL/GenBank/DDBJ databases">
        <title>Conservation and host-specific expression of non-tandemly repeated heterogenous ribosome RNA gene in arbuscular mycorrhizal fungi.</title>
        <authorList>
            <person name="Maeda T."/>
            <person name="Kobayashi Y."/>
            <person name="Nakagawa T."/>
            <person name="Ezawa T."/>
            <person name="Yamaguchi K."/>
            <person name="Bino T."/>
            <person name="Nishimoto Y."/>
            <person name="Shigenobu S."/>
            <person name="Kawaguchi M."/>
        </authorList>
    </citation>
    <scope>NUCLEOTIDE SEQUENCE</scope>
    <source>
        <strain evidence="3">HR1</strain>
    </source>
</reference>
<protein>
    <submittedName>
        <fullName evidence="3">Kinase-like domain-containing protein</fullName>
    </submittedName>
</protein>
<feature type="compositionally biased region" description="Acidic residues" evidence="1">
    <location>
        <begin position="261"/>
        <end position="289"/>
    </location>
</feature>
<dbReference type="InterPro" id="IPR000719">
    <property type="entry name" value="Prot_kinase_dom"/>
</dbReference>
<dbReference type="EMBL" id="BLAL01000229">
    <property type="protein sequence ID" value="GES94127.1"/>
    <property type="molecule type" value="Genomic_DNA"/>
</dbReference>
<dbReference type="GO" id="GO:0004672">
    <property type="term" value="F:protein kinase activity"/>
    <property type="evidence" value="ECO:0007669"/>
    <property type="project" value="InterPro"/>
</dbReference>
<name>A0A8H3LW91_9GLOM</name>
<dbReference type="Pfam" id="PF00069">
    <property type="entry name" value="Pkinase"/>
    <property type="match status" value="1"/>
</dbReference>